<comment type="caution">
    <text evidence="3">The sequence shown here is derived from an EMBL/GenBank/DDBJ whole genome shotgun (WGS) entry which is preliminary data.</text>
</comment>
<dbReference type="EMBL" id="CAJVPS010014677">
    <property type="protein sequence ID" value="CAG8683697.1"/>
    <property type="molecule type" value="Genomic_DNA"/>
</dbReference>
<dbReference type="AlphaFoldDB" id="A0A9N9ENV7"/>
<organism evidence="3 4">
    <name type="scientific">Ambispora leptoticha</name>
    <dbReference type="NCBI Taxonomy" id="144679"/>
    <lineage>
        <taxon>Eukaryota</taxon>
        <taxon>Fungi</taxon>
        <taxon>Fungi incertae sedis</taxon>
        <taxon>Mucoromycota</taxon>
        <taxon>Glomeromycotina</taxon>
        <taxon>Glomeromycetes</taxon>
        <taxon>Archaeosporales</taxon>
        <taxon>Ambisporaceae</taxon>
        <taxon>Ambispora</taxon>
    </lineage>
</organism>
<feature type="region of interest" description="Disordered" evidence="2">
    <location>
        <begin position="103"/>
        <end position="127"/>
    </location>
</feature>
<feature type="coiled-coil region" evidence="1">
    <location>
        <begin position="19"/>
        <end position="53"/>
    </location>
</feature>
<sequence>MGDEEEEEGVYGLVSEEEVKTFLEEMEKLCQEKEITEEQQVELENKLKEVIRNKPFNFAEYKRIEEELNRLRRAELPEEIPLKKSPPTEKDFKKAFGVIGAGKPATREITENKSKKTQTVKEEIVTE</sequence>
<accession>A0A9N9ENV7</accession>
<evidence type="ECO:0000256" key="2">
    <source>
        <dbReference type="SAM" id="MobiDB-lite"/>
    </source>
</evidence>
<evidence type="ECO:0000313" key="3">
    <source>
        <dbReference type="EMBL" id="CAG8683697.1"/>
    </source>
</evidence>
<gene>
    <name evidence="3" type="ORF">ALEPTO_LOCUS10936</name>
</gene>
<evidence type="ECO:0000313" key="4">
    <source>
        <dbReference type="Proteomes" id="UP000789508"/>
    </source>
</evidence>
<evidence type="ECO:0000256" key="1">
    <source>
        <dbReference type="SAM" id="Coils"/>
    </source>
</evidence>
<keyword evidence="1" id="KW-0175">Coiled coil</keyword>
<proteinExistence type="predicted"/>
<feature type="compositionally biased region" description="Basic and acidic residues" evidence="2">
    <location>
        <begin position="105"/>
        <end position="127"/>
    </location>
</feature>
<name>A0A9N9ENV7_9GLOM</name>
<protein>
    <submittedName>
        <fullName evidence="3">7324_t:CDS:1</fullName>
    </submittedName>
</protein>
<keyword evidence="4" id="KW-1185">Reference proteome</keyword>
<dbReference type="Proteomes" id="UP000789508">
    <property type="component" value="Unassembled WGS sequence"/>
</dbReference>
<reference evidence="3" key="1">
    <citation type="submission" date="2021-06" db="EMBL/GenBank/DDBJ databases">
        <authorList>
            <person name="Kallberg Y."/>
            <person name="Tangrot J."/>
            <person name="Rosling A."/>
        </authorList>
    </citation>
    <scope>NUCLEOTIDE SEQUENCE</scope>
    <source>
        <strain evidence="3">FL130A</strain>
    </source>
</reference>